<dbReference type="Proteomes" id="UP001519460">
    <property type="component" value="Unassembled WGS sequence"/>
</dbReference>
<protein>
    <submittedName>
        <fullName evidence="2">Uncharacterized protein</fullName>
    </submittedName>
</protein>
<reference evidence="2 3" key="1">
    <citation type="journal article" date="2023" name="Sci. Data">
        <title>Genome assembly of the Korean intertidal mud-creeper Batillaria attramentaria.</title>
        <authorList>
            <person name="Patra A.K."/>
            <person name="Ho P.T."/>
            <person name="Jun S."/>
            <person name="Lee S.J."/>
            <person name="Kim Y."/>
            <person name="Won Y.J."/>
        </authorList>
    </citation>
    <scope>NUCLEOTIDE SEQUENCE [LARGE SCALE GENOMIC DNA]</scope>
    <source>
        <strain evidence="2">Wonlab-2016</strain>
    </source>
</reference>
<organism evidence="2 3">
    <name type="scientific">Batillaria attramentaria</name>
    <dbReference type="NCBI Taxonomy" id="370345"/>
    <lineage>
        <taxon>Eukaryota</taxon>
        <taxon>Metazoa</taxon>
        <taxon>Spiralia</taxon>
        <taxon>Lophotrochozoa</taxon>
        <taxon>Mollusca</taxon>
        <taxon>Gastropoda</taxon>
        <taxon>Caenogastropoda</taxon>
        <taxon>Sorbeoconcha</taxon>
        <taxon>Cerithioidea</taxon>
        <taxon>Batillariidae</taxon>
        <taxon>Batillaria</taxon>
    </lineage>
</organism>
<sequence>MIYENNDHGSCFLWRKLATSSCPICFSCEETSTGVQYNSLSELSLMWGAHAETWTFLHLFRLGFGEPGFTRRRHPRQRSCSLRPPSCASAGKDGLETAERQESKELKPALQNEMVASQNTSPNSLCTDNHPTNASQLAVFQGLVTLGSCFTCQCFGLQSAVSRDASKAKDIR</sequence>
<dbReference type="AlphaFoldDB" id="A0ABD0LF26"/>
<dbReference type="EMBL" id="JACVVK020000053">
    <property type="protein sequence ID" value="KAK7498077.1"/>
    <property type="molecule type" value="Genomic_DNA"/>
</dbReference>
<feature type="compositionally biased region" description="Basic and acidic residues" evidence="1">
    <location>
        <begin position="93"/>
        <end position="102"/>
    </location>
</feature>
<evidence type="ECO:0000313" key="3">
    <source>
        <dbReference type="Proteomes" id="UP001519460"/>
    </source>
</evidence>
<evidence type="ECO:0000256" key="1">
    <source>
        <dbReference type="SAM" id="MobiDB-lite"/>
    </source>
</evidence>
<feature type="region of interest" description="Disordered" evidence="1">
    <location>
        <begin position="75"/>
        <end position="102"/>
    </location>
</feature>
<evidence type="ECO:0000313" key="2">
    <source>
        <dbReference type="EMBL" id="KAK7498077.1"/>
    </source>
</evidence>
<proteinExistence type="predicted"/>
<comment type="caution">
    <text evidence="2">The sequence shown here is derived from an EMBL/GenBank/DDBJ whole genome shotgun (WGS) entry which is preliminary data.</text>
</comment>
<name>A0ABD0LF26_9CAEN</name>
<keyword evidence="3" id="KW-1185">Reference proteome</keyword>
<gene>
    <name evidence="2" type="ORF">BaRGS_00010665</name>
</gene>
<accession>A0ABD0LF26</accession>